<dbReference type="Proteomes" id="UP000056453">
    <property type="component" value="Unassembled WGS sequence"/>
</dbReference>
<dbReference type="AlphaFoldDB" id="A0AAW3MTH5"/>
<keyword evidence="3" id="KW-1185">Reference proteome</keyword>
<protein>
    <recommendedName>
        <fullName evidence="1">Beta-lactamase-related domain-containing protein</fullName>
    </recommendedName>
</protein>
<comment type="caution">
    <text evidence="2">The sequence shown here is derived from an EMBL/GenBank/DDBJ whole genome shotgun (WGS) entry which is preliminary data.</text>
</comment>
<reference evidence="2 3" key="1">
    <citation type="submission" date="2015-11" db="EMBL/GenBank/DDBJ databases">
        <title>Expanding the genomic diversity of Burkholderia species for the development of highly accurate diagnostics.</title>
        <authorList>
            <person name="Sahl J."/>
            <person name="Keim P."/>
            <person name="Wagner D."/>
        </authorList>
    </citation>
    <scope>NUCLEOTIDE SEQUENCE [LARGE SCALE GENOMIC DNA]</scope>
    <source>
        <strain evidence="2 3">MSMB1808WGS</strain>
    </source>
</reference>
<dbReference type="Pfam" id="PF00144">
    <property type="entry name" value="Beta-lactamase"/>
    <property type="match status" value="1"/>
</dbReference>
<dbReference type="Gene3D" id="3.40.710.10">
    <property type="entry name" value="DD-peptidase/beta-lactamase superfamily"/>
    <property type="match status" value="1"/>
</dbReference>
<evidence type="ECO:0000313" key="2">
    <source>
        <dbReference type="EMBL" id="KVP94079.1"/>
    </source>
</evidence>
<organism evidence="2 3">
    <name type="scientific">Burkholderia ubonensis</name>
    <dbReference type="NCBI Taxonomy" id="101571"/>
    <lineage>
        <taxon>Bacteria</taxon>
        <taxon>Pseudomonadati</taxon>
        <taxon>Pseudomonadota</taxon>
        <taxon>Betaproteobacteria</taxon>
        <taxon>Burkholderiales</taxon>
        <taxon>Burkholderiaceae</taxon>
        <taxon>Burkholderia</taxon>
        <taxon>Burkholderia cepacia complex</taxon>
    </lineage>
</organism>
<accession>A0AAW3MTH5</accession>
<dbReference type="EMBL" id="LPBJ01000074">
    <property type="protein sequence ID" value="KVP94079.1"/>
    <property type="molecule type" value="Genomic_DNA"/>
</dbReference>
<name>A0AAW3MTH5_9BURK</name>
<dbReference type="PANTHER" id="PTHR43283:SF7">
    <property type="entry name" value="BETA-LACTAMASE-RELATED DOMAIN-CONTAINING PROTEIN"/>
    <property type="match status" value="1"/>
</dbReference>
<dbReference type="InterPro" id="IPR001466">
    <property type="entry name" value="Beta-lactam-related"/>
</dbReference>
<dbReference type="PANTHER" id="PTHR43283">
    <property type="entry name" value="BETA-LACTAMASE-RELATED"/>
    <property type="match status" value="1"/>
</dbReference>
<gene>
    <name evidence="2" type="ORF">WJ96_13055</name>
</gene>
<dbReference type="InterPro" id="IPR050789">
    <property type="entry name" value="Diverse_Enzym_Activities"/>
</dbReference>
<evidence type="ECO:0000313" key="3">
    <source>
        <dbReference type="Proteomes" id="UP000056453"/>
    </source>
</evidence>
<evidence type="ECO:0000259" key="1">
    <source>
        <dbReference type="Pfam" id="PF00144"/>
    </source>
</evidence>
<dbReference type="SUPFAM" id="SSF56601">
    <property type="entry name" value="beta-lactamase/transpeptidase-like"/>
    <property type="match status" value="1"/>
</dbReference>
<feature type="domain" description="Beta-lactamase-related" evidence="1">
    <location>
        <begin position="145"/>
        <end position="431"/>
    </location>
</feature>
<dbReference type="InterPro" id="IPR012338">
    <property type="entry name" value="Beta-lactam/transpept-like"/>
</dbReference>
<sequence>MGVISICAVLGSAHANAVAAGAQLDSPEAVLASLHAKITCSNRFIAGIDARRTAAEDLRGFGEAETVVDVERRSVTARIGAASETSVFSPGTGCTAVVGTTPDALRTRNVALAAQLKALHYADAPLATMEDATGIDYRQLNSALDAAFRETGDGERKNTRAIVVMHDGKIIAERYAPGVTVDTPLSGFSMTKSVLSVVIGSLVEKRVLKGVTERVGLSQWRKPGDRRANITYDDLMRMTTGLAWNEDYADPMSDALVTLFGSYDSSSLAATRTTYMPGERYYNYSSGDTQILSAAIRELLTRAGLDAQLYPYQALFAPLGMKSAQLEMDAAGNPLYAAFLYASARDWARLGQFLLAGGRIGERQLLPDGWVRYATTPTAESDSQQGALFAVNAGEYPMWPSLPTDTYAALGIRGQRLLVIPSKSLVVVRLGASVPESAWNVEEFAAQILRAVGGADTTAARAR</sequence>
<proteinExistence type="predicted"/>